<dbReference type="EC" id="1.-.-.-" evidence="6"/>
<dbReference type="InterPro" id="IPR036661">
    <property type="entry name" value="Luciferase-like_sf"/>
</dbReference>
<proteinExistence type="predicted"/>
<evidence type="ECO:0000256" key="3">
    <source>
        <dbReference type="ARBA" id="ARBA00023002"/>
    </source>
</evidence>
<accession>A0ABV3DLE7</accession>
<sequence>MFLSLGLPTHLVDAGADLISAEAVMEMARAAETAGFDAVFTTDHPFPGDTWLAHGGHHTLDPMVTLSFAAAATTTLRMHTNLFVPAYRNPFVSAKMISSLDALSNGRVILGVGAGYLEPEFAALGAEFEGRNDYLDEALRAMRAAWTGESVTFEGTGYTAVGNTMLPRPAQQRIPVWVGGNSKRAIRRVVDLCDGWLPMPAPAKASKSLKTPGIESLDDLRARLDYAREYAESVGRTDPIDVIFMPRGLSMFSGADIDADAVVEDLAEQAAAGVTGVTIALPARTRAEFLEQAAFFGERIVPGVKKLP</sequence>
<name>A0ABV3DLE7_9ACTN</name>
<keyword evidence="3 6" id="KW-0560">Oxidoreductase</keyword>
<evidence type="ECO:0000313" key="7">
    <source>
        <dbReference type="Proteomes" id="UP001551482"/>
    </source>
</evidence>
<dbReference type="Pfam" id="PF00296">
    <property type="entry name" value="Bac_luciferase"/>
    <property type="match status" value="1"/>
</dbReference>
<feature type="domain" description="Luciferase-like" evidence="5">
    <location>
        <begin position="15"/>
        <end position="207"/>
    </location>
</feature>
<dbReference type="Gene3D" id="3.20.20.30">
    <property type="entry name" value="Luciferase-like domain"/>
    <property type="match status" value="1"/>
</dbReference>
<dbReference type="GO" id="GO:0016491">
    <property type="term" value="F:oxidoreductase activity"/>
    <property type="evidence" value="ECO:0007669"/>
    <property type="project" value="UniProtKB-KW"/>
</dbReference>
<dbReference type="RefSeq" id="WP_358356240.1">
    <property type="nucleotide sequence ID" value="NZ_JBEZFP010000055.1"/>
</dbReference>
<dbReference type="SUPFAM" id="SSF51679">
    <property type="entry name" value="Bacterial luciferase-like"/>
    <property type="match status" value="1"/>
</dbReference>
<keyword evidence="1" id="KW-0285">Flavoprotein</keyword>
<dbReference type="InterPro" id="IPR050172">
    <property type="entry name" value="SsuD_RutA_monooxygenase"/>
</dbReference>
<gene>
    <name evidence="6" type="ORF">AB0C36_21250</name>
</gene>
<dbReference type="PANTHER" id="PTHR42847:SF4">
    <property type="entry name" value="ALKANESULFONATE MONOOXYGENASE-RELATED"/>
    <property type="match status" value="1"/>
</dbReference>
<dbReference type="InterPro" id="IPR011251">
    <property type="entry name" value="Luciferase-like_dom"/>
</dbReference>
<keyword evidence="7" id="KW-1185">Reference proteome</keyword>
<dbReference type="NCBIfam" id="TIGR03619">
    <property type="entry name" value="F420_Rv2161c"/>
    <property type="match status" value="1"/>
</dbReference>
<evidence type="ECO:0000256" key="1">
    <source>
        <dbReference type="ARBA" id="ARBA00022630"/>
    </source>
</evidence>
<evidence type="ECO:0000259" key="5">
    <source>
        <dbReference type="Pfam" id="PF00296"/>
    </source>
</evidence>
<dbReference type="InterPro" id="IPR019921">
    <property type="entry name" value="Lucif-like_OxRdtase_Rv2161c"/>
</dbReference>
<evidence type="ECO:0000256" key="2">
    <source>
        <dbReference type="ARBA" id="ARBA00022643"/>
    </source>
</evidence>
<keyword evidence="2" id="KW-0288">FMN</keyword>
<organism evidence="6 7">
    <name type="scientific">Streptodolium elevatio</name>
    <dbReference type="NCBI Taxonomy" id="3157996"/>
    <lineage>
        <taxon>Bacteria</taxon>
        <taxon>Bacillati</taxon>
        <taxon>Actinomycetota</taxon>
        <taxon>Actinomycetes</taxon>
        <taxon>Kitasatosporales</taxon>
        <taxon>Streptomycetaceae</taxon>
        <taxon>Streptodolium</taxon>
    </lineage>
</organism>
<evidence type="ECO:0000313" key="6">
    <source>
        <dbReference type="EMBL" id="MEU8136027.1"/>
    </source>
</evidence>
<reference evidence="6 7" key="1">
    <citation type="submission" date="2024-06" db="EMBL/GenBank/DDBJ databases">
        <title>The Natural Products Discovery Center: Release of the First 8490 Sequenced Strains for Exploring Actinobacteria Biosynthetic Diversity.</title>
        <authorList>
            <person name="Kalkreuter E."/>
            <person name="Kautsar S.A."/>
            <person name="Yang D."/>
            <person name="Bader C.D."/>
            <person name="Teijaro C.N."/>
            <person name="Fluegel L."/>
            <person name="Davis C.M."/>
            <person name="Simpson J.R."/>
            <person name="Lauterbach L."/>
            <person name="Steele A.D."/>
            <person name="Gui C."/>
            <person name="Meng S."/>
            <person name="Li G."/>
            <person name="Viehrig K."/>
            <person name="Ye F."/>
            <person name="Su P."/>
            <person name="Kiefer A.F."/>
            <person name="Nichols A."/>
            <person name="Cepeda A.J."/>
            <person name="Yan W."/>
            <person name="Fan B."/>
            <person name="Jiang Y."/>
            <person name="Adhikari A."/>
            <person name="Zheng C.-J."/>
            <person name="Schuster L."/>
            <person name="Cowan T.M."/>
            <person name="Smanski M.J."/>
            <person name="Chevrette M.G."/>
            <person name="De Carvalho L.P.S."/>
            <person name="Shen B."/>
        </authorList>
    </citation>
    <scope>NUCLEOTIDE SEQUENCE [LARGE SCALE GENOMIC DNA]</scope>
    <source>
        <strain evidence="6 7">NPDC048946</strain>
    </source>
</reference>
<dbReference type="PANTHER" id="PTHR42847">
    <property type="entry name" value="ALKANESULFONATE MONOOXYGENASE"/>
    <property type="match status" value="1"/>
</dbReference>
<keyword evidence="4" id="KW-0503">Monooxygenase</keyword>
<dbReference type="Proteomes" id="UP001551482">
    <property type="component" value="Unassembled WGS sequence"/>
</dbReference>
<evidence type="ECO:0000256" key="4">
    <source>
        <dbReference type="ARBA" id="ARBA00023033"/>
    </source>
</evidence>
<protein>
    <submittedName>
        <fullName evidence="6">LLM class F420-dependent oxidoreductase</fullName>
        <ecNumber evidence="6">1.-.-.-</ecNumber>
    </submittedName>
</protein>
<dbReference type="EMBL" id="JBEZFP010000055">
    <property type="protein sequence ID" value="MEU8136027.1"/>
    <property type="molecule type" value="Genomic_DNA"/>
</dbReference>
<comment type="caution">
    <text evidence="6">The sequence shown here is derived from an EMBL/GenBank/DDBJ whole genome shotgun (WGS) entry which is preliminary data.</text>
</comment>